<keyword evidence="3" id="KW-1185">Reference proteome</keyword>
<accession>A0ABT3DWB7</accession>
<evidence type="ECO:0000256" key="1">
    <source>
        <dbReference type="SAM" id="Phobius"/>
    </source>
</evidence>
<evidence type="ECO:0008006" key="4">
    <source>
        <dbReference type="Google" id="ProtNLM"/>
    </source>
</evidence>
<feature type="transmembrane region" description="Helical" evidence="1">
    <location>
        <begin position="12"/>
        <end position="31"/>
    </location>
</feature>
<feature type="transmembrane region" description="Helical" evidence="1">
    <location>
        <begin position="191"/>
        <end position="211"/>
    </location>
</feature>
<keyword evidence="1" id="KW-0472">Membrane</keyword>
<protein>
    <recommendedName>
        <fullName evidence="4">Conjugal transfer protein</fullName>
    </recommendedName>
</protein>
<feature type="transmembrane region" description="Helical" evidence="1">
    <location>
        <begin position="146"/>
        <end position="179"/>
    </location>
</feature>
<feature type="transmembrane region" description="Helical" evidence="1">
    <location>
        <begin position="111"/>
        <end position="140"/>
    </location>
</feature>
<gene>
    <name evidence="2" type="ORF">NB700_002366</name>
</gene>
<evidence type="ECO:0000313" key="2">
    <source>
        <dbReference type="EMBL" id="MCW0399810.1"/>
    </source>
</evidence>
<organism evidence="2 3">
    <name type="scientific">Xanthomonas sacchari</name>
    <dbReference type="NCBI Taxonomy" id="56458"/>
    <lineage>
        <taxon>Bacteria</taxon>
        <taxon>Pseudomonadati</taxon>
        <taxon>Pseudomonadota</taxon>
        <taxon>Gammaproteobacteria</taxon>
        <taxon>Lysobacterales</taxon>
        <taxon>Lysobacteraceae</taxon>
        <taxon>Xanthomonas</taxon>
    </lineage>
</organism>
<dbReference type="NCBIfam" id="NF010454">
    <property type="entry name" value="PRK13882.1-1"/>
    <property type="match status" value="1"/>
</dbReference>
<feature type="transmembrane region" description="Helical" evidence="1">
    <location>
        <begin position="88"/>
        <end position="104"/>
    </location>
</feature>
<evidence type="ECO:0000313" key="3">
    <source>
        <dbReference type="Proteomes" id="UP001320843"/>
    </source>
</evidence>
<keyword evidence="1" id="KW-0812">Transmembrane</keyword>
<dbReference type="RefSeq" id="WP_267083463.1">
    <property type="nucleotide sequence ID" value="NZ_CP099530.1"/>
</dbReference>
<dbReference type="InterPro" id="IPR008875">
    <property type="entry name" value="TraX"/>
</dbReference>
<reference evidence="2 3" key="1">
    <citation type="submission" date="2022-06" db="EMBL/GenBank/DDBJ databases">
        <title>Dynamics of rice microbiomes reveals core vertical transmitted seed endophytes.</title>
        <authorList>
            <person name="Liao K."/>
            <person name="Zhang X."/>
        </authorList>
    </citation>
    <scope>NUCLEOTIDE SEQUENCE [LARGE SCALE GENOMIC DNA]</scope>
    <source>
        <strain evidence="2 3">YT10-10-1</strain>
    </source>
</reference>
<name>A0ABT3DWB7_9XANT</name>
<dbReference type="Pfam" id="PF05857">
    <property type="entry name" value="TraX"/>
    <property type="match status" value="1"/>
</dbReference>
<feature type="transmembrane region" description="Helical" evidence="1">
    <location>
        <begin position="37"/>
        <end position="54"/>
    </location>
</feature>
<comment type="caution">
    <text evidence="2">The sequence shown here is derived from an EMBL/GenBank/DDBJ whole genome shotgun (WGS) entry which is preliminary data.</text>
</comment>
<proteinExistence type="predicted"/>
<dbReference type="Proteomes" id="UP001320843">
    <property type="component" value="Unassembled WGS sequence"/>
</dbReference>
<keyword evidence="1" id="KW-1133">Transmembrane helix</keyword>
<dbReference type="EMBL" id="JANFWR010000014">
    <property type="protein sequence ID" value="MCW0399810.1"/>
    <property type="molecule type" value="Genomic_DNA"/>
</dbReference>
<sequence>MTSGGRELVKWIAVLAMTGDHVVKVFGLGYVPVISEAGRVAFPLFAIILAYNLAQPGADLLKSFRRLLAWGCVATPVYWLTFGQALPLNVLCAFALAAGAIWAVQGRRWVLLAACAIPGPLFVDYQWAGVAVVIGAWWYFSAPARRIVVTLCGIGAPAAALCAYNGSAWSLLAIPMLSLGYARISVPRTRWAFYGYYVVHLGLLACMFRLIS</sequence>